<protein>
    <submittedName>
        <fullName evidence="2">Uncharacterized protein</fullName>
    </submittedName>
</protein>
<sequence length="209" mass="22416">MRMLAALFLCLLPGLLRAADLTVLVDRRDDELQLFVRLPAADLEAVFGLSPAPLADAEGRVSFARLREEGTYEFTEVLAATIGLRAGGAHHGFEAMSVMVHPPENALPFATPLDGLLAMSACIGTDTAEPPRVAELELIGGFITYPVAGLAEVMISLPNREALEAEVLTFKAGVPLSRETVTLPPRGTITLPAAENWIRRLLRRLPGPA</sequence>
<dbReference type="Proteomes" id="UP000199302">
    <property type="component" value="Unassembled WGS sequence"/>
</dbReference>
<dbReference type="EMBL" id="FOYI01000011">
    <property type="protein sequence ID" value="SFR16614.1"/>
    <property type="molecule type" value="Genomic_DNA"/>
</dbReference>
<name>A0A1I6EFW1_9RHOB</name>
<keyword evidence="1" id="KW-0732">Signal</keyword>
<dbReference type="AlphaFoldDB" id="A0A1I6EFW1"/>
<keyword evidence="3" id="KW-1185">Reference proteome</keyword>
<gene>
    <name evidence="2" type="ORF">SAMN04515673_11175</name>
</gene>
<feature type="chain" id="PRO_5011722726" evidence="1">
    <location>
        <begin position="19"/>
        <end position="209"/>
    </location>
</feature>
<proteinExistence type="predicted"/>
<reference evidence="2 3" key="1">
    <citation type="submission" date="2016-10" db="EMBL/GenBank/DDBJ databases">
        <authorList>
            <person name="de Groot N.N."/>
        </authorList>
    </citation>
    <scope>NUCLEOTIDE SEQUENCE [LARGE SCALE GENOMIC DNA]</scope>
    <source>
        <strain evidence="3">KMM 9023,NRIC 0796,JCM 17311,KCTC 23692</strain>
    </source>
</reference>
<evidence type="ECO:0000313" key="2">
    <source>
        <dbReference type="EMBL" id="SFR16614.1"/>
    </source>
</evidence>
<evidence type="ECO:0000313" key="3">
    <source>
        <dbReference type="Proteomes" id="UP000199302"/>
    </source>
</evidence>
<accession>A0A1I6EFW1</accession>
<feature type="signal peptide" evidence="1">
    <location>
        <begin position="1"/>
        <end position="18"/>
    </location>
</feature>
<evidence type="ECO:0000256" key="1">
    <source>
        <dbReference type="SAM" id="SignalP"/>
    </source>
</evidence>
<organism evidence="2 3">
    <name type="scientific">Poseidonocella sedimentorum</name>
    <dbReference type="NCBI Taxonomy" id="871652"/>
    <lineage>
        <taxon>Bacteria</taxon>
        <taxon>Pseudomonadati</taxon>
        <taxon>Pseudomonadota</taxon>
        <taxon>Alphaproteobacteria</taxon>
        <taxon>Rhodobacterales</taxon>
        <taxon>Roseobacteraceae</taxon>
        <taxon>Poseidonocella</taxon>
    </lineage>
</organism>
<dbReference type="RefSeq" id="WP_092081878.1">
    <property type="nucleotide sequence ID" value="NZ_FOYI01000011.1"/>
</dbReference>